<sequence>MKRGFLKAKTVVTPQKSPVEEAALNPSPFIGDGGYMYCTIPQDAPPNEPVSECCLPPETVANLLKIPGFPHPMQPIVEVLFRLGESPEKGLGLFATRAITQGEVLLDRRPLLVSSMSQRPLTTKALEAMIAKISLTGQPPNPHKILSSSMETIVGRMRPENRAAYMALANSTPDSPVLGIFDTNGAGIVDAELNDNGGPTCTYSAVCDIISRMNHSCCPNTSRVFDKNSFSIRLYAARNIAKSEELTFPYVDLLSCKADRQENLDEYGFVCTCHACVDPASDDHREDIHEFEFDPPRLLKWARDKTLPDDWLLKKCYRQLELLEQEGLQSIDEYWEVLADLSRVYLCFGDIKNAREWAARAYQCQWIHCRRFDRADIDVILGDKYEQSAFWCLRQR</sequence>
<dbReference type="AlphaFoldDB" id="A0A8H6TAR6"/>
<dbReference type="Pfam" id="PF00856">
    <property type="entry name" value="SET"/>
    <property type="match status" value="1"/>
</dbReference>
<keyword evidence="3" id="KW-1185">Reference proteome</keyword>
<dbReference type="Gene3D" id="2.170.270.10">
    <property type="entry name" value="SET domain"/>
    <property type="match status" value="1"/>
</dbReference>
<dbReference type="InterPro" id="IPR053185">
    <property type="entry name" value="SET_domain_protein"/>
</dbReference>
<gene>
    <name evidence="2" type="ORF">MIND_00020000</name>
</gene>
<dbReference type="InterPro" id="IPR046341">
    <property type="entry name" value="SET_dom_sf"/>
</dbReference>
<dbReference type="Proteomes" id="UP000636479">
    <property type="component" value="Unassembled WGS sequence"/>
</dbReference>
<dbReference type="CDD" id="cd20071">
    <property type="entry name" value="SET_SMYD"/>
    <property type="match status" value="1"/>
</dbReference>
<dbReference type="PANTHER" id="PTHR47332">
    <property type="entry name" value="SET DOMAIN-CONTAINING PROTEIN 5"/>
    <property type="match status" value="1"/>
</dbReference>
<dbReference type="SUPFAM" id="SSF82199">
    <property type="entry name" value="SET domain"/>
    <property type="match status" value="1"/>
</dbReference>
<dbReference type="InterPro" id="IPR001214">
    <property type="entry name" value="SET_dom"/>
</dbReference>
<reference evidence="2" key="1">
    <citation type="submission" date="2020-05" db="EMBL/GenBank/DDBJ databases">
        <title>Mycena genomes resolve the evolution of fungal bioluminescence.</title>
        <authorList>
            <person name="Tsai I.J."/>
        </authorList>
    </citation>
    <scope>NUCLEOTIDE SEQUENCE</scope>
    <source>
        <strain evidence="2">171206Taipei</strain>
    </source>
</reference>
<name>A0A8H6TAR6_9AGAR</name>
<dbReference type="OrthoDB" id="5945798at2759"/>
<dbReference type="PANTHER" id="PTHR47332:SF4">
    <property type="entry name" value="SET DOMAIN-CONTAINING PROTEIN 5"/>
    <property type="match status" value="1"/>
</dbReference>
<dbReference type="GeneID" id="59339687"/>
<evidence type="ECO:0000313" key="2">
    <source>
        <dbReference type="EMBL" id="KAF7315058.1"/>
    </source>
</evidence>
<feature type="domain" description="SET" evidence="1">
    <location>
        <begin position="79"/>
        <end position="251"/>
    </location>
</feature>
<dbReference type="EMBL" id="JACAZF010000001">
    <property type="protein sequence ID" value="KAF7315058.1"/>
    <property type="molecule type" value="Genomic_DNA"/>
</dbReference>
<dbReference type="SMART" id="SM00317">
    <property type="entry name" value="SET"/>
    <property type="match status" value="1"/>
</dbReference>
<accession>A0A8H6TAR6</accession>
<protein>
    <submittedName>
        <fullName evidence="2">SET domain-containing protein</fullName>
    </submittedName>
</protein>
<dbReference type="RefSeq" id="XP_037225081.1">
    <property type="nucleotide sequence ID" value="XM_037357171.1"/>
</dbReference>
<evidence type="ECO:0000259" key="1">
    <source>
        <dbReference type="PROSITE" id="PS50280"/>
    </source>
</evidence>
<organism evidence="2 3">
    <name type="scientific">Mycena indigotica</name>
    <dbReference type="NCBI Taxonomy" id="2126181"/>
    <lineage>
        <taxon>Eukaryota</taxon>
        <taxon>Fungi</taxon>
        <taxon>Dikarya</taxon>
        <taxon>Basidiomycota</taxon>
        <taxon>Agaricomycotina</taxon>
        <taxon>Agaricomycetes</taxon>
        <taxon>Agaricomycetidae</taxon>
        <taxon>Agaricales</taxon>
        <taxon>Marasmiineae</taxon>
        <taxon>Mycenaceae</taxon>
        <taxon>Mycena</taxon>
    </lineage>
</organism>
<proteinExistence type="predicted"/>
<dbReference type="PROSITE" id="PS50280">
    <property type="entry name" value="SET"/>
    <property type="match status" value="1"/>
</dbReference>
<evidence type="ECO:0000313" key="3">
    <source>
        <dbReference type="Proteomes" id="UP000636479"/>
    </source>
</evidence>
<comment type="caution">
    <text evidence="2">The sequence shown here is derived from an EMBL/GenBank/DDBJ whole genome shotgun (WGS) entry which is preliminary data.</text>
</comment>